<dbReference type="STRING" id="43265.A0A545VZQ6"/>
<accession>A0A545VZQ6</accession>
<feature type="domain" description="Gal80p-like C-terminal" evidence="2">
    <location>
        <begin position="141"/>
        <end position="293"/>
    </location>
</feature>
<keyword evidence="4" id="KW-1185">Reference proteome</keyword>
<sequence length="382" mass="41762">MAPIRTAIIGLSGNAITSWASNAHLPYLLSERGRSQYQIVALLNSTVESAKNSIKLFSLPPETKAYGNPDDLAQDPDVDLVVCATRVDVHYKSTLPSVRAGKRAFIEWPLAQDAKHAQELADAAASHNTHTLVGHQGRFAPVMVKLKEVLESGRIGKVLSSDARAFGGTNSRESIGAGLGYFVDRTVGGNVFTIGFGHFFDGLQYTLGDLQDATAHFQLQRPDVKLVDSTGKVVDTITSTVPDLIIVNGTLNGAESIKQGATVSLRFRRGEPFKGEPGFVWSINGEKGEIRLTAVNGPTFHAFADNDTVAIEVHDFETDQVEKIDWDWSEWERELPVVARSIGKLYDKYASGQNDAADGVPSFHTALHRHQQLEELLSQWKQ</sequence>
<evidence type="ECO:0000313" key="4">
    <source>
        <dbReference type="Proteomes" id="UP000315783"/>
    </source>
</evidence>
<dbReference type="Pfam" id="PF01408">
    <property type="entry name" value="GFO_IDH_MocA"/>
    <property type="match status" value="1"/>
</dbReference>
<organism evidence="3 4">
    <name type="scientific">Cordyceps javanica</name>
    <dbReference type="NCBI Taxonomy" id="43265"/>
    <lineage>
        <taxon>Eukaryota</taxon>
        <taxon>Fungi</taxon>
        <taxon>Dikarya</taxon>
        <taxon>Ascomycota</taxon>
        <taxon>Pezizomycotina</taxon>
        <taxon>Sordariomycetes</taxon>
        <taxon>Hypocreomycetidae</taxon>
        <taxon>Hypocreales</taxon>
        <taxon>Cordycipitaceae</taxon>
        <taxon>Cordyceps</taxon>
    </lineage>
</organism>
<dbReference type="InterPro" id="IPR036291">
    <property type="entry name" value="NAD(P)-bd_dom_sf"/>
</dbReference>
<dbReference type="GO" id="GO:0000166">
    <property type="term" value="F:nucleotide binding"/>
    <property type="evidence" value="ECO:0007669"/>
    <property type="project" value="InterPro"/>
</dbReference>
<comment type="caution">
    <text evidence="3">The sequence shown here is derived from an EMBL/GenBank/DDBJ whole genome shotgun (WGS) entry which is preliminary data.</text>
</comment>
<dbReference type="EMBL" id="SPUK01000007">
    <property type="protein sequence ID" value="TQV95627.1"/>
    <property type="molecule type" value="Genomic_DNA"/>
</dbReference>
<dbReference type="OrthoDB" id="446809at2759"/>
<reference evidence="3 4" key="1">
    <citation type="journal article" date="2019" name="Appl. Microbiol. Biotechnol.">
        <title>Genome sequence of Isaria javanica and comparative genome analysis insights into family S53 peptidase evolution in fungal entomopathogens.</title>
        <authorList>
            <person name="Lin R."/>
            <person name="Zhang X."/>
            <person name="Xin B."/>
            <person name="Zou M."/>
            <person name="Gao Y."/>
            <person name="Qin F."/>
            <person name="Hu Q."/>
            <person name="Xie B."/>
            <person name="Cheng X."/>
        </authorList>
    </citation>
    <scope>NUCLEOTIDE SEQUENCE [LARGE SCALE GENOMIC DNA]</scope>
    <source>
        <strain evidence="3 4">IJ1G</strain>
    </source>
</reference>
<dbReference type="Gene3D" id="3.30.360.10">
    <property type="entry name" value="Dihydrodipicolinate Reductase, domain 2"/>
    <property type="match status" value="1"/>
</dbReference>
<evidence type="ECO:0000259" key="1">
    <source>
        <dbReference type="Pfam" id="PF01408"/>
    </source>
</evidence>
<evidence type="ECO:0000313" key="3">
    <source>
        <dbReference type="EMBL" id="TQV95627.1"/>
    </source>
</evidence>
<feature type="domain" description="Gfo/Idh/MocA-like oxidoreductase N-terminal" evidence="1">
    <location>
        <begin position="4"/>
        <end position="135"/>
    </location>
</feature>
<dbReference type="Pfam" id="PF22685">
    <property type="entry name" value="Gal80p_C-like"/>
    <property type="match status" value="1"/>
</dbReference>
<evidence type="ECO:0000259" key="2">
    <source>
        <dbReference type="Pfam" id="PF22685"/>
    </source>
</evidence>
<name>A0A545VZQ6_9HYPO</name>
<dbReference type="InterPro" id="IPR000683">
    <property type="entry name" value="Gfo/Idh/MocA-like_OxRdtase_N"/>
</dbReference>
<dbReference type="InterPro" id="IPR051317">
    <property type="entry name" value="Gfo/Idh/MocA_oxidoreduct"/>
</dbReference>
<proteinExistence type="predicted"/>
<protein>
    <submittedName>
        <fullName evidence="3">Oxidoreductase family protein</fullName>
    </submittedName>
</protein>
<dbReference type="SUPFAM" id="SSF51735">
    <property type="entry name" value="NAD(P)-binding Rossmann-fold domains"/>
    <property type="match status" value="1"/>
</dbReference>
<dbReference type="Proteomes" id="UP000315783">
    <property type="component" value="Unassembled WGS sequence"/>
</dbReference>
<dbReference type="Gene3D" id="3.40.50.720">
    <property type="entry name" value="NAD(P)-binding Rossmann-like Domain"/>
    <property type="match status" value="1"/>
</dbReference>
<dbReference type="PANTHER" id="PTHR43708:SF1">
    <property type="entry name" value="GALACTOSE_LACTOSE METABOLISM REGULATORY PROTEIN GAL80"/>
    <property type="match status" value="1"/>
</dbReference>
<dbReference type="AlphaFoldDB" id="A0A545VZQ6"/>
<dbReference type="InterPro" id="IPR055080">
    <property type="entry name" value="Gal80p-like_C"/>
</dbReference>
<gene>
    <name evidence="3" type="ORF">IF1G_05456</name>
</gene>
<dbReference type="PANTHER" id="PTHR43708">
    <property type="entry name" value="CONSERVED EXPRESSED OXIDOREDUCTASE (EUROFUNG)"/>
    <property type="match status" value="1"/>
</dbReference>
<dbReference type="SUPFAM" id="SSF55347">
    <property type="entry name" value="Glyceraldehyde-3-phosphate dehydrogenase-like, C-terminal domain"/>
    <property type="match status" value="1"/>
</dbReference>